<comment type="caution">
    <text evidence="2">The sequence shown here is derived from an EMBL/GenBank/DDBJ whole genome shotgun (WGS) entry which is preliminary data.</text>
</comment>
<protein>
    <submittedName>
        <fullName evidence="2">Putative small heat shock protein HSP20</fullName>
    </submittedName>
</protein>
<name>A0A2P6R4V2_ROSCH</name>
<dbReference type="SUPFAM" id="SSF49764">
    <property type="entry name" value="HSP20-like chaperones"/>
    <property type="match status" value="1"/>
</dbReference>
<evidence type="ECO:0000256" key="1">
    <source>
        <dbReference type="ARBA" id="ARBA00023016"/>
    </source>
</evidence>
<organism evidence="2 3">
    <name type="scientific">Rosa chinensis</name>
    <name type="common">China rose</name>
    <dbReference type="NCBI Taxonomy" id="74649"/>
    <lineage>
        <taxon>Eukaryota</taxon>
        <taxon>Viridiplantae</taxon>
        <taxon>Streptophyta</taxon>
        <taxon>Embryophyta</taxon>
        <taxon>Tracheophyta</taxon>
        <taxon>Spermatophyta</taxon>
        <taxon>Magnoliopsida</taxon>
        <taxon>eudicotyledons</taxon>
        <taxon>Gunneridae</taxon>
        <taxon>Pentapetalae</taxon>
        <taxon>rosids</taxon>
        <taxon>fabids</taxon>
        <taxon>Rosales</taxon>
        <taxon>Rosaceae</taxon>
        <taxon>Rosoideae</taxon>
        <taxon>Rosoideae incertae sedis</taxon>
        <taxon>Rosa</taxon>
    </lineage>
</organism>
<evidence type="ECO:0000313" key="2">
    <source>
        <dbReference type="EMBL" id="PRQ41466.1"/>
    </source>
</evidence>
<dbReference type="InterPro" id="IPR031107">
    <property type="entry name" value="Small_HSP"/>
</dbReference>
<dbReference type="AlphaFoldDB" id="A0A2P6R4V2"/>
<proteinExistence type="predicted"/>
<dbReference type="STRING" id="74649.A0A2P6R4V2"/>
<keyword evidence="3" id="KW-1185">Reference proteome</keyword>
<evidence type="ECO:0000313" key="3">
    <source>
        <dbReference type="Proteomes" id="UP000238479"/>
    </source>
</evidence>
<keyword evidence="1 2" id="KW-0346">Stress response</keyword>
<dbReference type="Gene3D" id="2.60.40.790">
    <property type="match status" value="1"/>
</dbReference>
<dbReference type="EMBL" id="PDCK01000042">
    <property type="protein sequence ID" value="PRQ41466.1"/>
    <property type="molecule type" value="Genomic_DNA"/>
</dbReference>
<dbReference type="InterPro" id="IPR008978">
    <property type="entry name" value="HSP20-like_chaperone"/>
</dbReference>
<sequence length="85" mass="9644">MALCFFGTGRHSKVFDPFSLDIWEPFIGSLINSSSTAGDTSALAHTRIDWKETPDAHIFKVDFPGLKKEEVKVELEMNYGFHKPR</sequence>
<dbReference type="Proteomes" id="UP000238479">
    <property type="component" value="Chromosome 4"/>
</dbReference>
<dbReference type="Gramene" id="PRQ41466">
    <property type="protein sequence ID" value="PRQ41466"/>
    <property type="gene ID" value="RchiOBHm_Chr4g0447191"/>
</dbReference>
<reference evidence="2 3" key="1">
    <citation type="journal article" date="2018" name="Nat. Genet.">
        <title>The Rosa genome provides new insights in the design of modern roses.</title>
        <authorList>
            <person name="Bendahmane M."/>
        </authorList>
    </citation>
    <scope>NUCLEOTIDE SEQUENCE [LARGE SCALE GENOMIC DNA]</scope>
    <source>
        <strain evidence="3">cv. Old Blush</strain>
    </source>
</reference>
<accession>A0A2P6R4V2</accession>
<gene>
    <name evidence="2" type="ORF">RchiOBHm_Chr4g0447191</name>
</gene>
<dbReference type="OMA" id="VELEMNY"/>
<dbReference type="PANTHER" id="PTHR11527">
    <property type="entry name" value="HEAT-SHOCK PROTEIN 20 FAMILY MEMBER"/>
    <property type="match status" value="1"/>
</dbReference>